<accession>A0A074ZBY3</accession>
<sequence length="166" mass="18127">MDFFLKRIRTAPAIEHNIDSTIESECRSTSNDPPASGSADAIYCMNAITTIVLRCSGRKTPKVGFGSGSTRPHFGCTMILVSCQLHLIHCFWSPTILNGIDGDDKRALPFNALLPRPQSTPSTILVILPLDIRAYGERSDLSTCRFLPSPFLNGGLSFSSSLSFFL</sequence>
<dbReference type="OrthoDB" id="10543761at2759"/>
<keyword evidence="2" id="KW-1185">Reference proteome</keyword>
<proteinExistence type="predicted"/>
<evidence type="ECO:0000313" key="2">
    <source>
        <dbReference type="Proteomes" id="UP000054324"/>
    </source>
</evidence>
<name>A0A074ZBY3_OPIVI</name>
<organism evidence="1 2">
    <name type="scientific">Opisthorchis viverrini</name>
    <name type="common">Southeast Asian liver fluke</name>
    <dbReference type="NCBI Taxonomy" id="6198"/>
    <lineage>
        <taxon>Eukaryota</taxon>
        <taxon>Metazoa</taxon>
        <taxon>Spiralia</taxon>
        <taxon>Lophotrochozoa</taxon>
        <taxon>Platyhelminthes</taxon>
        <taxon>Trematoda</taxon>
        <taxon>Digenea</taxon>
        <taxon>Opisthorchiida</taxon>
        <taxon>Opisthorchiata</taxon>
        <taxon>Opisthorchiidae</taxon>
        <taxon>Opisthorchis</taxon>
    </lineage>
</organism>
<gene>
    <name evidence="1" type="ORF">T265_08958</name>
</gene>
<dbReference type="GeneID" id="20323137"/>
<dbReference type="EMBL" id="KL596865">
    <property type="protein sequence ID" value="KER23107.1"/>
    <property type="molecule type" value="Genomic_DNA"/>
</dbReference>
<dbReference type="Proteomes" id="UP000054324">
    <property type="component" value="Unassembled WGS sequence"/>
</dbReference>
<reference evidence="1 2" key="1">
    <citation type="submission" date="2013-11" db="EMBL/GenBank/DDBJ databases">
        <title>Opisthorchis viverrini - life in the bile duct.</title>
        <authorList>
            <person name="Young N.D."/>
            <person name="Nagarajan N."/>
            <person name="Lin S.J."/>
            <person name="Korhonen P.K."/>
            <person name="Jex A.R."/>
            <person name="Hall R.S."/>
            <person name="Safavi-Hemami H."/>
            <person name="Kaewkong W."/>
            <person name="Bertrand D."/>
            <person name="Gao S."/>
            <person name="Seet Q."/>
            <person name="Wongkham S."/>
            <person name="Teh B.T."/>
            <person name="Wongkham C."/>
            <person name="Intapan P.M."/>
            <person name="Maleewong W."/>
            <person name="Yang X."/>
            <person name="Hu M."/>
            <person name="Wang Z."/>
            <person name="Hofmann A."/>
            <person name="Sternberg P.W."/>
            <person name="Tan P."/>
            <person name="Wang J."/>
            <person name="Gasser R.B."/>
        </authorList>
    </citation>
    <scope>NUCLEOTIDE SEQUENCE [LARGE SCALE GENOMIC DNA]</scope>
</reference>
<evidence type="ECO:0000313" key="1">
    <source>
        <dbReference type="EMBL" id="KER23107.1"/>
    </source>
</evidence>
<dbReference type="AlphaFoldDB" id="A0A074ZBY3"/>
<protein>
    <submittedName>
        <fullName evidence="1">Uncharacterized protein</fullName>
    </submittedName>
</protein>
<dbReference type="CTD" id="20323137"/>
<dbReference type="RefSeq" id="XP_009173165.1">
    <property type="nucleotide sequence ID" value="XM_009174901.1"/>
</dbReference>
<dbReference type="KEGG" id="ovi:T265_08958"/>